<evidence type="ECO:0000313" key="2">
    <source>
        <dbReference type="Proteomes" id="UP000295097"/>
    </source>
</evidence>
<reference evidence="1 2" key="1">
    <citation type="submission" date="2019-03" db="EMBL/GenBank/DDBJ databases">
        <title>Freshwater and sediment microbial communities from various areas in North America, analyzing microbe dynamics in response to fracking.</title>
        <authorList>
            <person name="Lamendella R."/>
        </authorList>
    </citation>
    <scope>NUCLEOTIDE SEQUENCE [LARGE SCALE GENOMIC DNA]</scope>
    <source>
        <strain evidence="1 2">175.2</strain>
    </source>
</reference>
<organism evidence="1 2">
    <name type="scientific">Martelella mediterranea</name>
    <dbReference type="NCBI Taxonomy" id="293089"/>
    <lineage>
        <taxon>Bacteria</taxon>
        <taxon>Pseudomonadati</taxon>
        <taxon>Pseudomonadota</taxon>
        <taxon>Alphaproteobacteria</taxon>
        <taxon>Hyphomicrobiales</taxon>
        <taxon>Aurantimonadaceae</taxon>
        <taxon>Martelella</taxon>
    </lineage>
</organism>
<dbReference type="RefSeq" id="WP_132313683.1">
    <property type="nucleotide sequence ID" value="NZ_SMAR01000033.1"/>
</dbReference>
<dbReference type="OrthoDB" id="8448229at2"/>
<evidence type="ECO:0008006" key="3">
    <source>
        <dbReference type="Google" id="ProtNLM"/>
    </source>
</evidence>
<protein>
    <recommendedName>
        <fullName evidence="3">N-acetyltransferase domain-containing protein</fullName>
    </recommendedName>
</protein>
<evidence type="ECO:0000313" key="1">
    <source>
        <dbReference type="EMBL" id="TCT34641.1"/>
    </source>
</evidence>
<sequence length="137" mass="15724">MTLEIETPASIFDMADMSGAATQINWAIAKQMWAHGESYVLRQSGEAIGLFGLYPNDGWAEAWFCVRPKCSEHMLFIVRNIRLTLDAAPYPSIVTFCATDAGKRIARLSGFRFVEQWNNTELWTRDDQSIRREERCR</sequence>
<keyword evidence="2" id="KW-1185">Reference proteome</keyword>
<comment type="caution">
    <text evidence="1">The sequence shown here is derived from an EMBL/GenBank/DDBJ whole genome shotgun (WGS) entry which is preliminary data.</text>
</comment>
<gene>
    <name evidence="1" type="ORF">EDC90_103335</name>
</gene>
<proteinExistence type="predicted"/>
<name>A0A4R3NIU1_9HYPH</name>
<dbReference type="Proteomes" id="UP000295097">
    <property type="component" value="Unassembled WGS sequence"/>
</dbReference>
<accession>A0A4R3NIU1</accession>
<dbReference type="AlphaFoldDB" id="A0A4R3NIU1"/>
<dbReference type="EMBL" id="SMAR01000033">
    <property type="protein sequence ID" value="TCT34641.1"/>
    <property type="molecule type" value="Genomic_DNA"/>
</dbReference>